<dbReference type="VEuPathDB" id="CryptoDB:Cvel_15063"/>
<feature type="compositionally biased region" description="Low complexity" evidence="3">
    <location>
        <begin position="290"/>
        <end position="300"/>
    </location>
</feature>
<evidence type="ECO:0000313" key="4">
    <source>
        <dbReference type="EMBL" id="CEM06794.1"/>
    </source>
</evidence>
<gene>
    <name evidence="4" type="ORF">Cvel_15063</name>
</gene>
<dbReference type="InterPro" id="IPR015915">
    <property type="entry name" value="Kelch-typ_b-propeller"/>
</dbReference>
<reference evidence="4" key="1">
    <citation type="submission" date="2014-11" db="EMBL/GenBank/DDBJ databases">
        <authorList>
            <person name="Otto D Thomas"/>
            <person name="Naeem Raeece"/>
        </authorList>
    </citation>
    <scope>NUCLEOTIDE SEQUENCE</scope>
</reference>
<dbReference type="Pfam" id="PF01344">
    <property type="entry name" value="Kelch_1"/>
    <property type="match status" value="1"/>
</dbReference>
<dbReference type="PANTHER" id="PTHR46093">
    <property type="entry name" value="ACYL-COA-BINDING DOMAIN-CONTAINING PROTEIN 5"/>
    <property type="match status" value="1"/>
</dbReference>
<feature type="compositionally biased region" description="Low complexity" evidence="3">
    <location>
        <begin position="388"/>
        <end position="398"/>
    </location>
</feature>
<dbReference type="EMBL" id="CDMZ01000107">
    <property type="protein sequence ID" value="CEM06794.1"/>
    <property type="molecule type" value="Genomic_DNA"/>
</dbReference>
<dbReference type="Pfam" id="PF24681">
    <property type="entry name" value="Kelch_KLHDC2_KLHL20_DRC7"/>
    <property type="match status" value="1"/>
</dbReference>
<dbReference type="InterPro" id="IPR006652">
    <property type="entry name" value="Kelch_1"/>
</dbReference>
<protein>
    <submittedName>
        <fullName evidence="4">Uncharacterized protein</fullName>
    </submittedName>
</protein>
<feature type="compositionally biased region" description="Polar residues" evidence="3">
    <location>
        <begin position="279"/>
        <end position="289"/>
    </location>
</feature>
<name>A0A0G4F3L3_9ALVE</name>
<keyword evidence="1" id="KW-0880">Kelch repeat</keyword>
<evidence type="ECO:0000256" key="1">
    <source>
        <dbReference type="ARBA" id="ARBA00022441"/>
    </source>
</evidence>
<feature type="region of interest" description="Disordered" evidence="3">
    <location>
        <begin position="262"/>
        <end position="511"/>
    </location>
</feature>
<feature type="compositionally biased region" description="Polar residues" evidence="3">
    <location>
        <begin position="301"/>
        <end position="312"/>
    </location>
</feature>
<dbReference type="PANTHER" id="PTHR46093:SF18">
    <property type="entry name" value="FIBRONECTIN TYPE-III DOMAIN-CONTAINING PROTEIN"/>
    <property type="match status" value="1"/>
</dbReference>
<feature type="region of interest" description="Disordered" evidence="3">
    <location>
        <begin position="176"/>
        <end position="202"/>
    </location>
</feature>
<organism evidence="4">
    <name type="scientific">Chromera velia CCMP2878</name>
    <dbReference type="NCBI Taxonomy" id="1169474"/>
    <lineage>
        <taxon>Eukaryota</taxon>
        <taxon>Sar</taxon>
        <taxon>Alveolata</taxon>
        <taxon>Colpodellida</taxon>
        <taxon>Chromeraceae</taxon>
        <taxon>Chromera</taxon>
    </lineage>
</organism>
<sequence>MLAALLNAPDDRFDERLPVRERYWQWARPQVEGIGPSARGGHTATLVGSLIVVFGGHRYDGIDSGFSYFNDVHILDVDSNSWLQVCVVGVGDLHALDASTLTWYQGPNSGGAPGARQGHTCVLVGDNMVVHGGLCIKDPGSIGRSASGGDALNQCYLNDVGVLSIPHLVWSRLRTTGTPPSGRHRQGGMSDRAAPEGHQTGDGLMSLRTADMAWIQCGYVGVPPSNRYGHSVCVIGPHLVIVGGWDGGKPLTEVLVLRDRTSEVEQGLGPSTGAMPGHTSHTGTSAHVPTSQMQSQSQTSHPHNQTSITSDSAARPVGGPSATEAGPSSVLSDNPAAAGEGEGEQPAGMRVEVKPREQEQETPPPAEDGEGEGTSAEAPPADPDDTGDAAAAAATGPAEGDGDGEGGALPLETGDLEGVGPAEGAHPREDGEETAGAPAEEETDGDGLKTEILPTTDVVDVSGAGEEEEDGKVEGEGNAPVEAGELVDGGEEAKEGAGGMEETNYDPVATH</sequence>
<dbReference type="AlphaFoldDB" id="A0A0G4F3L3"/>
<proteinExistence type="predicted"/>
<keyword evidence="2" id="KW-0677">Repeat</keyword>
<accession>A0A0G4F3L3</accession>
<dbReference type="Gene3D" id="2.120.10.80">
    <property type="entry name" value="Kelch-type beta propeller"/>
    <property type="match status" value="3"/>
</dbReference>
<evidence type="ECO:0000256" key="2">
    <source>
        <dbReference type="ARBA" id="ARBA00022737"/>
    </source>
</evidence>
<dbReference type="SUPFAM" id="SSF117281">
    <property type="entry name" value="Kelch motif"/>
    <property type="match status" value="1"/>
</dbReference>
<evidence type="ECO:0000256" key="3">
    <source>
        <dbReference type="SAM" id="MobiDB-lite"/>
    </source>
</evidence>